<reference evidence="3 4" key="1">
    <citation type="submission" date="2018-04" db="EMBL/GenBank/DDBJ databases">
        <authorList>
            <person name="Zhang X."/>
            <person name="Yuan J."/>
            <person name="Li F."/>
            <person name="Xiang J."/>
        </authorList>
    </citation>
    <scope>NUCLEOTIDE SEQUENCE [LARGE SCALE GENOMIC DNA]</scope>
    <source>
        <tissue evidence="3">Muscle</tissue>
    </source>
</reference>
<name>A0A423TRE6_PENVA</name>
<feature type="compositionally biased region" description="Polar residues" evidence="1">
    <location>
        <begin position="115"/>
        <end position="125"/>
    </location>
</feature>
<comment type="caution">
    <text evidence="3">The sequence shown here is derived from an EMBL/GenBank/DDBJ whole genome shotgun (WGS) entry which is preliminary data.</text>
</comment>
<evidence type="ECO:0000313" key="3">
    <source>
        <dbReference type="EMBL" id="ROT79011.1"/>
    </source>
</evidence>
<feature type="compositionally biased region" description="Low complexity" evidence="1">
    <location>
        <begin position="104"/>
        <end position="114"/>
    </location>
</feature>
<evidence type="ECO:0000256" key="2">
    <source>
        <dbReference type="SAM" id="SignalP"/>
    </source>
</evidence>
<dbReference type="EMBL" id="QCYY01001304">
    <property type="protein sequence ID" value="ROT79011.1"/>
    <property type="molecule type" value="Genomic_DNA"/>
</dbReference>
<feature type="region of interest" description="Disordered" evidence="1">
    <location>
        <begin position="97"/>
        <end position="125"/>
    </location>
</feature>
<accession>A0A423TRE6</accession>
<dbReference type="AlphaFoldDB" id="A0A423TRE6"/>
<feature type="signal peptide" evidence="2">
    <location>
        <begin position="1"/>
        <end position="34"/>
    </location>
</feature>
<protein>
    <submittedName>
        <fullName evidence="3">Uncharacterized protein</fullName>
    </submittedName>
</protein>
<feature type="chain" id="PRO_5019492091" evidence="2">
    <location>
        <begin position="35"/>
        <end position="125"/>
    </location>
</feature>
<evidence type="ECO:0000256" key="1">
    <source>
        <dbReference type="SAM" id="MobiDB-lite"/>
    </source>
</evidence>
<feature type="non-terminal residue" evidence="3">
    <location>
        <position position="125"/>
    </location>
</feature>
<dbReference type="InterPro" id="IPR031983">
    <property type="entry name" value="DUF4786"/>
</dbReference>
<gene>
    <name evidence="3" type="ORF">C7M84_002273</name>
</gene>
<dbReference type="Proteomes" id="UP000283509">
    <property type="component" value="Unassembled WGS sequence"/>
</dbReference>
<keyword evidence="2" id="KW-0732">Signal</keyword>
<sequence length="125" mass="13520">MQTRPSVYRCALLGLRFRLSVCLALVLLGAASSAAPLSSSGALQVLQQLGLDRGTGPAPSIVQGQGKRRGDSPIYYIKLPPLPYYFVNNNIQETVEEEEEEVVEQAVPQPQLPQSQAEASSPLQK</sequence>
<organism evidence="3 4">
    <name type="scientific">Penaeus vannamei</name>
    <name type="common">Whiteleg shrimp</name>
    <name type="synonym">Litopenaeus vannamei</name>
    <dbReference type="NCBI Taxonomy" id="6689"/>
    <lineage>
        <taxon>Eukaryota</taxon>
        <taxon>Metazoa</taxon>
        <taxon>Ecdysozoa</taxon>
        <taxon>Arthropoda</taxon>
        <taxon>Crustacea</taxon>
        <taxon>Multicrustacea</taxon>
        <taxon>Malacostraca</taxon>
        <taxon>Eumalacostraca</taxon>
        <taxon>Eucarida</taxon>
        <taxon>Decapoda</taxon>
        <taxon>Dendrobranchiata</taxon>
        <taxon>Penaeoidea</taxon>
        <taxon>Penaeidae</taxon>
        <taxon>Penaeus</taxon>
    </lineage>
</organism>
<reference evidence="3 4" key="2">
    <citation type="submission" date="2019-01" db="EMBL/GenBank/DDBJ databases">
        <title>The decoding of complex shrimp genome reveals the adaptation for benthos swimmer, frequently molting mechanism and breeding impact on genome.</title>
        <authorList>
            <person name="Sun Y."/>
            <person name="Gao Y."/>
            <person name="Yu Y."/>
        </authorList>
    </citation>
    <scope>NUCLEOTIDE SEQUENCE [LARGE SCALE GENOMIC DNA]</scope>
    <source>
        <tissue evidence="3">Muscle</tissue>
    </source>
</reference>
<keyword evidence="4" id="KW-1185">Reference proteome</keyword>
<dbReference type="Pfam" id="PF16027">
    <property type="entry name" value="DUF4786"/>
    <property type="match status" value="1"/>
</dbReference>
<proteinExistence type="predicted"/>
<evidence type="ECO:0000313" key="4">
    <source>
        <dbReference type="Proteomes" id="UP000283509"/>
    </source>
</evidence>